<reference evidence="1" key="3">
    <citation type="submission" date="2025-09" db="UniProtKB">
        <authorList>
            <consortium name="Ensembl"/>
        </authorList>
    </citation>
    <scope>IDENTIFICATION</scope>
</reference>
<sequence>MDSAREPTPGRLDAAGFWQVWQRFDADGHGHESKFAQGETAIYDYPRCL</sequence>
<name>A0A2I3HWG8_NOMLE</name>
<keyword evidence="2" id="KW-1185">Reference proteome</keyword>
<evidence type="ECO:0000313" key="1">
    <source>
        <dbReference type="Ensembl" id="ENSNLEP00000047900.1"/>
    </source>
</evidence>
<protein>
    <submittedName>
        <fullName evidence="1">Secretagogin, EF-hand calcium binding protein</fullName>
    </submittedName>
</protein>
<gene>
    <name evidence="1" type="primary">SCGN</name>
</gene>
<dbReference type="Proteomes" id="UP000001073">
    <property type="component" value="Chromosome 8"/>
</dbReference>
<dbReference type="GeneTree" id="ENSGT00950000183108"/>
<dbReference type="Ensembl" id="ENSNLET00000038182.1">
    <property type="protein sequence ID" value="ENSNLEP00000047900.1"/>
    <property type="gene ID" value="ENSNLEG00000002798.2"/>
</dbReference>
<dbReference type="EMBL" id="ADFV01016321">
    <property type="status" value="NOT_ANNOTATED_CDS"/>
    <property type="molecule type" value="Genomic_DNA"/>
</dbReference>
<reference evidence="1" key="2">
    <citation type="submission" date="2025-08" db="UniProtKB">
        <authorList>
            <consortium name="Ensembl"/>
        </authorList>
    </citation>
    <scope>IDENTIFICATION</scope>
</reference>
<dbReference type="AlphaFoldDB" id="A0A2I3HWG8"/>
<reference evidence="1 2" key="1">
    <citation type="submission" date="2012-10" db="EMBL/GenBank/DDBJ databases">
        <authorList>
            <consortium name="Gibbon Genome Sequencing Consortium"/>
        </authorList>
    </citation>
    <scope>NUCLEOTIDE SEQUENCE [LARGE SCALE GENOMIC DNA]</scope>
</reference>
<organism evidence="1 2">
    <name type="scientific">Nomascus leucogenys</name>
    <name type="common">Northern white-cheeked gibbon</name>
    <name type="synonym">Hylobates leucogenys</name>
    <dbReference type="NCBI Taxonomy" id="61853"/>
    <lineage>
        <taxon>Eukaryota</taxon>
        <taxon>Metazoa</taxon>
        <taxon>Chordata</taxon>
        <taxon>Craniata</taxon>
        <taxon>Vertebrata</taxon>
        <taxon>Euteleostomi</taxon>
        <taxon>Mammalia</taxon>
        <taxon>Eutheria</taxon>
        <taxon>Euarchontoglires</taxon>
        <taxon>Primates</taxon>
        <taxon>Haplorrhini</taxon>
        <taxon>Catarrhini</taxon>
        <taxon>Hylobatidae</taxon>
        <taxon>Nomascus</taxon>
    </lineage>
</organism>
<evidence type="ECO:0000313" key="2">
    <source>
        <dbReference type="Proteomes" id="UP000001073"/>
    </source>
</evidence>
<accession>A0A2I3HWG8</accession>
<proteinExistence type="predicted"/>